<dbReference type="PANTHER" id="PTHR34821:SF2">
    <property type="entry name" value="INNER MEMBRANE PROTEIN YDCZ"/>
    <property type="match status" value="1"/>
</dbReference>
<feature type="transmembrane region" description="Helical" evidence="1">
    <location>
        <begin position="275"/>
        <end position="295"/>
    </location>
</feature>
<feature type="transmembrane region" description="Helical" evidence="1">
    <location>
        <begin position="301"/>
        <end position="322"/>
    </location>
</feature>
<dbReference type="Pfam" id="PF04657">
    <property type="entry name" value="DMT_YdcZ"/>
    <property type="match status" value="2"/>
</dbReference>
<keyword evidence="1" id="KW-0812">Transmembrane</keyword>
<evidence type="ECO:0000313" key="3">
    <source>
        <dbReference type="Proteomes" id="UP000517916"/>
    </source>
</evidence>
<feature type="transmembrane region" description="Helical" evidence="1">
    <location>
        <begin position="46"/>
        <end position="67"/>
    </location>
</feature>
<reference evidence="2 3" key="1">
    <citation type="submission" date="2020-08" db="EMBL/GenBank/DDBJ databases">
        <title>Genomic Encyclopedia of Archaeal and Bacterial Type Strains, Phase II (KMG-II): from individual species to whole genera.</title>
        <authorList>
            <person name="Goeker M."/>
        </authorList>
    </citation>
    <scope>NUCLEOTIDE SEQUENCE [LARGE SCALE GENOMIC DNA]</scope>
    <source>
        <strain evidence="2 3">DSM 43850</strain>
    </source>
</reference>
<feature type="transmembrane region" description="Helical" evidence="1">
    <location>
        <begin position="151"/>
        <end position="172"/>
    </location>
</feature>
<feature type="transmembrane region" description="Helical" evidence="1">
    <location>
        <begin position="178"/>
        <end position="200"/>
    </location>
</feature>
<name>A0ABR6BXX3_9PSEU</name>
<dbReference type="PANTHER" id="PTHR34821">
    <property type="entry name" value="INNER MEMBRANE PROTEIN YDCZ"/>
    <property type="match status" value="1"/>
</dbReference>
<keyword evidence="3" id="KW-1185">Reference proteome</keyword>
<keyword evidence="1" id="KW-0472">Membrane</keyword>
<organism evidence="2 3">
    <name type="scientific">Kutzneria viridogrisea</name>
    <dbReference type="NCBI Taxonomy" id="47990"/>
    <lineage>
        <taxon>Bacteria</taxon>
        <taxon>Bacillati</taxon>
        <taxon>Actinomycetota</taxon>
        <taxon>Actinomycetes</taxon>
        <taxon>Pseudonocardiales</taxon>
        <taxon>Pseudonocardiaceae</taxon>
        <taxon>Kutzneria</taxon>
    </lineage>
</organism>
<feature type="transmembrane region" description="Helical" evidence="1">
    <location>
        <begin position="248"/>
        <end position="268"/>
    </location>
</feature>
<gene>
    <name evidence="2" type="ORF">BC739_008641</name>
</gene>
<dbReference type="Proteomes" id="UP000517916">
    <property type="component" value="Unassembled WGS sequence"/>
</dbReference>
<keyword evidence="1" id="KW-1133">Transmembrane helix</keyword>
<protein>
    <submittedName>
        <fullName evidence="2">Transporter family-2 protein</fullName>
    </submittedName>
</protein>
<feature type="transmembrane region" description="Helical" evidence="1">
    <location>
        <begin position="12"/>
        <end position="34"/>
    </location>
</feature>
<dbReference type="InterPro" id="IPR006750">
    <property type="entry name" value="YdcZ"/>
</dbReference>
<dbReference type="EMBL" id="JACJID010000009">
    <property type="protein sequence ID" value="MBA8931389.1"/>
    <property type="molecule type" value="Genomic_DNA"/>
</dbReference>
<feature type="transmembrane region" description="Helical" evidence="1">
    <location>
        <begin position="116"/>
        <end position="139"/>
    </location>
</feature>
<evidence type="ECO:0000313" key="2">
    <source>
        <dbReference type="EMBL" id="MBA8931389.1"/>
    </source>
</evidence>
<dbReference type="RefSeq" id="WP_182840347.1">
    <property type="nucleotide sequence ID" value="NZ_BAAABQ010000009.1"/>
</dbReference>
<evidence type="ECO:0000256" key="1">
    <source>
        <dbReference type="SAM" id="Phobius"/>
    </source>
</evidence>
<feature type="transmembrane region" description="Helical" evidence="1">
    <location>
        <begin position="212"/>
        <end position="236"/>
    </location>
</feature>
<proteinExistence type="predicted"/>
<comment type="caution">
    <text evidence="2">The sequence shown here is derived from an EMBL/GenBank/DDBJ whole genome shotgun (WGS) entry which is preliminary data.</text>
</comment>
<sequence>MTATSTAGTGRLQRLGGVLLAGAGGVGLAVQGQLNGRLGQRLHDGPTAALVSFGSGLLVLAVLLPVFPAGRRGLRALWATVRGGLPNPGDGRRLWWWQCLGGVCGAFLVTCQGLTVAALGVAVFTVAVVAGQAVSSLAVDRLGAGPAGVQPLTWLRVLGAALAVLAVFVAVSRQLGDPAALGLAVLPALAGMATAWQQAVNGRVRAAADSTFVATLLNFATGAAALLLVTAVRLLVTGLPGEPPPGQWWLYLGGIMGIGVVATAVVAVRLVGVLLVGLASVAGQLVGALLLDLLLPAGAGHVASSTLAGTALILVAVAVAALPARRRR</sequence>
<accession>A0ABR6BXX3</accession>
<feature type="transmembrane region" description="Helical" evidence="1">
    <location>
        <begin position="94"/>
        <end position="110"/>
    </location>
</feature>